<evidence type="ECO:0000313" key="1">
    <source>
        <dbReference type="EMBL" id="GBN29142.1"/>
    </source>
</evidence>
<dbReference type="Proteomes" id="UP000499080">
    <property type="component" value="Unassembled WGS sequence"/>
</dbReference>
<reference evidence="1 2" key="1">
    <citation type="journal article" date="2019" name="Sci. Rep.">
        <title>Orb-weaving spider Araneus ventricosus genome elucidates the spidroin gene catalogue.</title>
        <authorList>
            <person name="Kono N."/>
            <person name="Nakamura H."/>
            <person name="Ohtoshi R."/>
            <person name="Moran D.A.P."/>
            <person name="Shinohara A."/>
            <person name="Yoshida Y."/>
            <person name="Fujiwara M."/>
            <person name="Mori M."/>
            <person name="Tomita M."/>
            <person name="Arakawa K."/>
        </authorList>
    </citation>
    <scope>NUCLEOTIDE SEQUENCE [LARGE SCALE GENOMIC DNA]</scope>
</reference>
<proteinExistence type="predicted"/>
<comment type="caution">
    <text evidence="1">The sequence shown here is derived from an EMBL/GenBank/DDBJ whole genome shotgun (WGS) entry which is preliminary data.</text>
</comment>
<dbReference type="AlphaFoldDB" id="A0A4Y2MRD5"/>
<organism evidence="1 2">
    <name type="scientific">Araneus ventricosus</name>
    <name type="common">Orbweaver spider</name>
    <name type="synonym">Epeira ventricosa</name>
    <dbReference type="NCBI Taxonomy" id="182803"/>
    <lineage>
        <taxon>Eukaryota</taxon>
        <taxon>Metazoa</taxon>
        <taxon>Ecdysozoa</taxon>
        <taxon>Arthropoda</taxon>
        <taxon>Chelicerata</taxon>
        <taxon>Arachnida</taxon>
        <taxon>Araneae</taxon>
        <taxon>Araneomorphae</taxon>
        <taxon>Entelegynae</taxon>
        <taxon>Araneoidea</taxon>
        <taxon>Araneidae</taxon>
        <taxon>Araneus</taxon>
    </lineage>
</organism>
<evidence type="ECO:0000313" key="2">
    <source>
        <dbReference type="Proteomes" id="UP000499080"/>
    </source>
</evidence>
<dbReference type="EMBL" id="BGPR01124259">
    <property type="protein sequence ID" value="GBN29142.1"/>
    <property type="molecule type" value="Genomic_DNA"/>
</dbReference>
<protein>
    <submittedName>
        <fullName evidence="1">Uncharacterized protein</fullName>
    </submittedName>
</protein>
<feature type="non-terminal residue" evidence="1">
    <location>
        <position position="1"/>
    </location>
</feature>
<accession>A0A4Y2MRD5</accession>
<keyword evidence="2" id="KW-1185">Reference proteome</keyword>
<gene>
    <name evidence="1" type="ORF">AVEN_176143_1</name>
</gene>
<sequence length="144" mass="16370">RNLVKKLGLKLQKERQPNVSDDNPNEELVAEFLCRTDIVYPIQELCYCENTDQCFKSTQPSAENHTSSVNISLCMFVLVKVFGKRSWKPYVAQVSALDETDINVVFLKQVSILNFIYQENDTGIIQHGDIIKVLPTPIINIAIL</sequence>
<name>A0A4Y2MRD5_ARAVE</name>